<accession>A0A9W9ZH46</accession>
<evidence type="ECO:0000256" key="1">
    <source>
        <dbReference type="SAM" id="MobiDB-lite"/>
    </source>
</evidence>
<name>A0A9W9ZH46_9CNID</name>
<organism evidence="2 3">
    <name type="scientific">Desmophyllum pertusum</name>
    <dbReference type="NCBI Taxonomy" id="174260"/>
    <lineage>
        <taxon>Eukaryota</taxon>
        <taxon>Metazoa</taxon>
        <taxon>Cnidaria</taxon>
        <taxon>Anthozoa</taxon>
        <taxon>Hexacorallia</taxon>
        <taxon>Scleractinia</taxon>
        <taxon>Caryophylliina</taxon>
        <taxon>Caryophylliidae</taxon>
        <taxon>Desmophyllum</taxon>
    </lineage>
</organism>
<protein>
    <submittedName>
        <fullName evidence="2">Uncharacterized protein</fullName>
    </submittedName>
</protein>
<proteinExistence type="predicted"/>
<feature type="region of interest" description="Disordered" evidence="1">
    <location>
        <begin position="94"/>
        <end position="114"/>
    </location>
</feature>
<keyword evidence="3" id="KW-1185">Reference proteome</keyword>
<evidence type="ECO:0000313" key="2">
    <source>
        <dbReference type="EMBL" id="KAJ7381663.1"/>
    </source>
</evidence>
<reference evidence="2" key="1">
    <citation type="submission" date="2023-01" db="EMBL/GenBank/DDBJ databases">
        <title>Genome assembly of the deep-sea coral Lophelia pertusa.</title>
        <authorList>
            <person name="Herrera S."/>
            <person name="Cordes E."/>
        </authorList>
    </citation>
    <scope>NUCLEOTIDE SEQUENCE</scope>
    <source>
        <strain evidence="2">USNM1676648</strain>
        <tissue evidence="2">Polyp</tissue>
    </source>
</reference>
<dbReference type="AlphaFoldDB" id="A0A9W9ZH46"/>
<dbReference type="Proteomes" id="UP001163046">
    <property type="component" value="Unassembled WGS sequence"/>
</dbReference>
<sequence>MRKMPVMTWTGNIFAEKRFAWKWLVGQAGEEELPELDSQKSAMNAAGSDIMPELALGSGDREVAEIAAMAAAAIEEIETSLQIPQPSIPLAFTQTTTNPQQEPVAKETFTIKRG</sequence>
<comment type="caution">
    <text evidence="2">The sequence shown here is derived from an EMBL/GenBank/DDBJ whole genome shotgun (WGS) entry which is preliminary data.</text>
</comment>
<dbReference type="EMBL" id="MU826114">
    <property type="protein sequence ID" value="KAJ7381663.1"/>
    <property type="molecule type" value="Genomic_DNA"/>
</dbReference>
<gene>
    <name evidence="2" type="ORF">OS493_039794</name>
</gene>
<evidence type="ECO:0000313" key="3">
    <source>
        <dbReference type="Proteomes" id="UP001163046"/>
    </source>
</evidence>